<dbReference type="InterPro" id="IPR002104">
    <property type="entry name" value="Integrase_catalytic"/>
</dbReference>
<dbReference type="CDD" id="cd00796">
    <property type="entry name" value="INT_Rci_Hp1_C"/>
    <property type="match status" value="1"/>
</dbReference>
<comment type="caution">
    <text evidence="6">The sequence shown here is derived from an EMBL/GenBank/DDBJ whole genome shotgun (WGS) entry which is preliminary data.</text>
</comment>
<organism evidence="6 7">
    <name type="scientific">Tepidimonas thermarum</name>
    <dbReference type="NCBI Taxonomy" id="335431"/>
    <lineage>
        <taxon>Bacteria</taxon>
        <taxon>Pseudomonadati</taxon>
        <taxon>Pseudomonadota</taxon>
        <taxon>Betaproteobacteria</taxon>
        <taxon>Burkholderiales</taxon>
        <taxon>Tepidimonas</taxon>
    </lineage>
</organism>
<dbReference type="Gene3D" id="1.10.150.130">
    <property type="match status" value="1"/>
</dbReference>
<proteinExistence type="inferred from homology"/>
<dbReference type="InterPro" id="IPR011010">
    <property type="entry name" value="DNA_brk_join_enz"/>
</dbReference>
<evidence type="ECO:0000256" key="3">
    <source>
        <dbReference type="ARBA" id="ARBA00023125"/>
    </source>
</evidence>
<evidence type="ECO:0000256" key="2">
    <source>
        <dbReference type="ARBA" id="ARBA00022908"/>
    </source>
</evidence>
<keyword evidence="4" id="KW-0233">DNA recombination</keyword>
<dbReference type="GO" id="GO:0003677">
    <property type="term" value="F:DNA binding"/>
    <property type="evidence" value="ECO:0007669"/>
    <property type="project" value="UniProtKB-KW"/>
</dbReference>
<dbReference type="Pfam" id="PF14659">
    <property type="entry name" value="Phage_int_SAM_3"/>
    <property type="match status" value="1"/>
</dbReference>
<dbReference type="EMBL" id="VJOL01000025">
    <property type="protein sequence ID" value="TSE29463.1"/>
    <property type="molecule type" value="Genomic_DNA"/>
</dbReference>
<evidence type="ECO:0000259" key="5">
    <source>
        <dbReference type="PROSITE" id="PS51898"/>
    </source>
</evidence>
<dbReference type="PANTHER" id="PTHR30629:SF2">
    <property type="entry name" value="PROPHAGE INTEGRASE INTS-RELATED"/>
    <property type="match status" value="1"/>
</dbReference>
<dbReference type="InterPro" id="IPR050808">
    <property type="entry name" value="Phage_Integrase"/>
</dbReference>
<gene>
    <name evidence="6" type="primary">intA</name>
    <name evidence="6" type="ORF">Tther_01512</name>
</gene>
<reference evidence="6 7" key="1">
    <citation type="submission" date="2019-07" db="EMBL/GenBank/DDBJ databases">
        <title>Tepidimonas thermarum AA-1 draft genome.</title>
        <authorList>
            <person name="Da Costa M.S."/>
            <person name="Froufe H.J.C."/>
            <person name="Egas C."/>
            <person name="Albuquerque L."/>
        </authorList>
    </citation>
    <scope>NUCLEOTIDE SEQUENCE [LARGE SCALE GENOMIC DNA]</scope>
    <source>
        <strain evidence="6 7">AA-1</strain>
    </source>
</reference>
<evidence type="ECO:0000313" key="7">
    <source>
        <dbReference type="Proteomes" id="UP000318542"/>
    </source>
</evidence>
<dbReference type="OrthoDB" id="9775880at2"/>
<keyword evidence="3" id="KW-0238">DNA-binding</keyword>
<dbReference type="SUPFAM" id="SSF56349">
    <property type="entry name" value="DNA breaking-rejoining enzymes"/>
    <property type="match status" value="1"/>
</dbReference>
<dbReference type="RefSeq" id="WP_143902522.1">
    <property type="nucleotide sequence ID" value="NZ_VJOL01000025.1"/>
</dbReference>
<keyword evidence="7" id="KW-1185">Reference proteome</keyword>
<comment type="similarity">
    <text evidence="1">Belongs to the 'phage' integrase family.</text>
</comment>
<feature type="domain" description="Tyr recombinase" evidence="5">
    <location>
        <begin position="205"/>
        <end position="379"/>
    </location>
</feature>
<dbReference type="PANTHER" id="PTHR30629">
    <property type="entry name" value="PROPHAGE INTEGRASE"/>
    <property type="match status" value="1"/>
</dbReference>
<dbReference type="Gene3D" id="3.30.160.390">
    <property type="entry name" value="Integrase, DNA-binding domain"/>
    <property type="match status" value="1"/>
</dbReference>
<name>A0A554X0Y0_9BURK</name>
<evidence type="ECO:0000256" key="4">
    <source>
        <dbReference type="ARBA" id="ARBA00023172"/>
    </source>
</evidence>
<dbReference type="Gene3D" id="1.10.443.10">
    <property type="entry name" value="Intergrase catalytic core"/>
    <property type="match status" value="1"/>
</dbReference>
<dbReference type="InterPro" id="IPR004107">
    <property type="entry name" value="Integrase_SAM-like_N"/>
</dbReference>
<dbReference type="Pfam" id="PF13356">
    <property type="entry name" value="Arm-DNA-bind_3"/>
    <property type="match status" value="1"/>
</dbReference>
<sequence length="407" mass="46161">MPAQALTTEFLATLPGREPASGAVSYFDTEIKGFLLEHRASGGATFYFRYRDAAGKVRLNRIGRADEISVSDARAKAHKMKQMVTEGGDPKVESHRFKDVPTFGDFVAERYLPYAKTRKRSWETDETMLRNHLLPVFADFRMNRITRSDVVAFHHAVFEKGYAAGTCNRMIVLMKFIYNCAIRWDILPPKSNPCDGVEPFEDHGARERYLTTEEVQRLFDELDTNRNVQVGQVIRLLLYTGARKREILDARWDEIDFNRRMLTVPAARSKSKKPRHIPLSDAAVELLLSLPRQDDIPWVFFNPKTKKPPVSIFYAWDSIRKKVGLGEVRLHDLRHSYASFLVNAGRSLYEVQKLLGHHDPKVTMRYAHLSPQAMLEAVNVVGNVVAGARVGRTVAAASQGQEAVATM</sequence>
<dbReference type="AlphaFoldDB" id="A0A554X0Y0"/>
<dbReference type="InterPro" id="IPR010998">
    <property type="entry name" value="Integrase_recombinase_N"/>
</dbReference>
<dbReference type="InterPro" id="IPR038488">
    <property type="entry name" value="Integrase_DNA-bd_sf"/>
</dbReference>
<dbReference type="PROSITE" id="PS51898">
    <property type="entry name" value="TYR_RECOMBINASE"/>
    <property type="match status" value="1"/>
</dbReference>
<dbReference type="InterPro" id="IPR025166">
    <property type="entry name" value="Integrase_DNA_bind_dom"/>
</dbReference>
<dbReference type="Proteomes" id="UP000318542">
    <property type="component" value="Unassembled WGS sequence"/>
</dbReference>
<accession>A0A554X0Y0</accession>
<dbReference type="InterPro" id="IPR013762">
    <property type="entry name" value="Integrase-like_cat_sf"/>
</dbReference>
<dbReference type="GO" id="GO:0006310">
    <property type="term" value="P:DNA recombination"/>
    <property type="evidence" value="ECO:0007669"/>
    <property type="project" value="UniProtKB-KW"/>
</dbReference>
<protein>
    <submittedName>
        <fullName evidence="6">Prophage integrase IntA</fullName>
    </submittedName>
</protein>
<evidence type="ECO:0000313" key="6">
    <source>
        <dbReference type="EMBL" id="TSE29463.1"/>
    </source>
</evidence>
<dbReference type="GO" id="GO:0015074">
    <property type="term" value="P:DNA integration"/>
    <property type="evidence" value="ECO:0007669"/>
    <property type="project" value="UniProtKB-KW"/>
</dbReference>
<dbReference type="Pfam" id="PF00589">
    <property type="entry name" value="Phage_integrase"/>
    <property type="match status" value="1"/>
</dbReference>
<evidence type="ECO:0000256" key="1">
    <source>
        <dbReference type="ARBA" id="ARBA00008857"/>
    </source>
</evidence>
<keyword evidence="2" id="KW-0229">DNA integration</keyword>